<dbReference type="InterPro" id="IPR057499">
    <property type="entry name" value="Kelch_FKB95"/>
</dbReference>
<organism evidence="2 3">
    <name type="scientific">Eutrema salsugineum</name>
    <name type="common">Saltwater cress</name>
    <name type="synonym">Sisymbrium salsugineum</name>
    <dbReference type="NCBI Taxonomy" id="72664"/>
    <lineage>
        <taxon>Eukaryota</taxon>
        <taxon>Viridiplantae</taxon>
        <taxon>Streptophyta</taxon>
        <taxon>Embryophyta</taxon>
        <taxon>Tracheophyta</taxon>
        <taxon>Spermatophyta</taxon>
        <taxon>Magnoliopsida</taxon>
        <taxon>eudicotyledons</taxon>
        <taxon>Gunneridae</taxon>
        <taxon>Pentapetalae</taxon>
        <taxon>rosids</taxon>
        <taxon>malvids</taxon>
        <taxon>Brassicales</taxon>
        <taxon>Brassicaceae</taxon>
        <taxon>Eutremeae</taxon>
        <taxon>Eutrema</taxon>
    </lineage>
</organism>
<dbReference type="InterPro" id="IPR050354">
    <property type="entry name" value="F-box/kelch-repeat_ARATH"/>
</dbReference>
<dbReference type="InterPro" id="IPR015915">
    <property type="entry name" value="Kelch-typ_b-propeller"/>
</dbReference>
<dbReference type="EMBL" id="KI517809">
    <property type="protein sequence ID" value="ESQ31048.1"/>
    <property type="molecule type" value="Genomic_DNA"/>
</dbReference>
<feature type="domain" description="F-box" evidence="1">
    <location>
        <begin position="13"/>
        <end position="59"/>
    </location>
</feature>
<evidence type="ECO:0000259" key="1">
    <source>
        <dbReference type="PROSITE" id="PS50181"/>
    </source>
</evidence>
<dbReference type="Pfam" id="PF00646">
    <property type="entry name" value="F-box"/>
    <property type="match status" value="1"/>
</dbReference>
<proteinExistence type="predicted"/>
<dbReference type="Gramene" id="ESQ31048">
    <property type="protein sequence ID" value="ESQ31048"/>
    <property type="gene ID" value="EUTSA_v10012164mg"/>
</dbReference>
<sequence length="276" mass="31498">MSSPEKKRKTTESIPNISLPNDLLLRCITHVSILYYPTLSLVSKRLQSLIASSEFYKTRSLLGHTESCLYVVLRFPHNLNPCWFTLCRIPNITTKKKKKKSSANLLVSILSPNSAHAHLSSNLSLSWIVSLTHGTKLQACGGPELLIHSCHHSCMNWIEVFDPKTQTWSSLQNPSVEIREGSVLKSLGLKGKFYLFGDKIDKYCEIDNILFFLNCVLFSWYDFKVNLFGALKGEGCRMVDYGGKLVVFWEECDGYQLENLIWCAEIALERRKRLEI</sequence>
<dbReference type="SMART" id="SM00256">
    <property type="entry name" value="FBOX"/>
    <property type="match status" value="1"/>
</dbReference>
<reference evidence="2 3" key="1">
    <citation type="journal article" date="2013" name="Front. Plant Sci.">
        <title>The Reference Genome of the Halophytic Plant Eutrema salsugineum.</title>
        <authorList>
            <person name="Yang R."/>
            <person name="Jarvis D.E."/>
            <person name="Chen H."/>
            <person name="Beilstein M.A."/>
            <person name="Grimwood J."/>
            <person name="Jenkins J."/>
            <person name="Shu S."/>
            <person name="Prochnik S."/>
            <person name="Xin M."/>
            <person name="Ma C."/>
            <person name="Schmutz J."/>
            <person name="Wing R.A."/>
            <person name="Mitchell-Olds T."/>
            <person name="Schumaker K.S."/>
            <person name="Wang X."/>
        </authorList>
    </citation>
    <scope>NUCLEOTIDE SEQUENCE [LARGE SCALE GENOMIC DNA]</scope>
</reference>
<dbReference type="eggNOG" id="KOG1072">
    <property type="taxonomic scope" value="Eukaryota"/>
</dbReference>
<dbReference type="SUPFAM" id="SSF117281">
    <property type="entry name" value="Kelch motif"/>
    <property type="match status" value="1"/>
</dbReference>
<dbReference type="PANTHER" id="PTHR24414">
    <property type="entry name" value="F-BOX/KELCH-REPEAT PROTEIN SKIP4"/>
    <property type="match status" value="1"/>
</dbReference>
<protein>
    <recommendedName>
        <fullName evidence="1">F-box domain-containing protein</fullName>
    </recommendedName>
</protein>
<dbReference type="PANTHER" id="PTHR24414:SF95">
    <property type="entry name" value="F-BOX DOMAIN-CONTAINING PROTEIN"/>
    <property type="match status" value="1"/>
</dbReference>
<dbReference type="KEGG" id="eus:EUTSA_v10012164mg"/>
<dbReference type="Gene3D" id="2.120.10.80">
    <property type="entry name" value="Kelch-type beta propeller"/>
    <property type="match status" value="1"/>
</dbReference>
<dbReference type="Proteomes" id="UP000030689">
    <property type="component" value="Unassembled WGS sequence"/>
</dbReference>
<name>V4KUK5_EUTSA</name>
<dbReference type="STRING" id="72664.V4KUK5"/>
<dbReference type="Pfam" id="PF25210">
    <property type="entry name" value="Kelch_FKB95"/>
    <property type="match status" value="1"/>
</dbReference>
<evidence type="ECO:0000313" key="3">
    <source>
        <dbReference type="Proteomes" id="UP000030689"/>
    </source>
</evidence>
<gene>
    <name evidence="2" type="ORF">EUTSA_v10012164mg</name>
</gene>
<evidence type="ECO:0000313" key="2">
    <source>
        <dbReference type="EMBL" id="ESQ31048.1"/>
    </source>
</evidence>
<dbReference type="InterPro" id="IPR001810">
    <property type="entry name" value="F-box_dom"/>
</dbReference>
<accession>V4KUK5</accession>
<dbReference type="AlphaFoldDB" id="V4KUK5"/>
<keyword evidence="3" id="KW-1185">Reference proteome</keyword>
<dbReference type="PROSITE" id="PS50181">
    <property type="entry name" value="FBOX"/>
    <property type="match status" value="1"/>
</dbReference>